<evidence type="ECO:0000256" key="2">
    <source>
        <dbReference type="SAM" id="MobiDB-lite"/>
    </source>
</evidence>
<dbReference type="GO" id="GO:0004553">
    <property type="term" value="F:hydrolase activity, hydrolyzing O-glycosyl compounds"/>
    <property type="evidence" value="ECO:0007669"/>
    <property type="project" value="InterPro"/>
</dbReference>
<dbReference type="GO" id="GO:0005576">
    <property type="term" value="C:extracellular region"/>
    <property type="evidence" value="ECO:0007669"/>
    <property type="project" value="InterPro"/>
</dbReference>
<dbReference type="InterPro" id="IPR036573">
    <property type="entry name" value="CBM_sf_5/12"/>
</dbReference>
<keyword evidence="3" id="KW-0472">Membrane</keyword>
<dbReference type="PANTHER" id="PTHR42976:SF1">
    <property type="entry name" value="GH18 DOMAIN-CONTAINING PROTEIN-RELATED"/>
    <property type="match status" value="1"/>
</dbReference>
<dbReference type="GO" id="GO:0005975">
    <property type="term" value="P:carbohydrate metabolic process"/>
    <property type="evidence" value="ECO:0007669"/>
    <property type="project" value="InterPro"/>
</dbReference>
<sequence length="621" mass="66439">MHDGQRLRAALGTPLATAWCCGIGHWSGEVSGHGLPGSRRILPGPVVASTDPVSSPTVGSREPIVSELRRSFPPVPWAFHAAFAVSPSLLLHCCRHDLGLLVSARFPGRRLSLVRLVLLLGVVATLAVGGLTGVDRWEDARAAKSTGAFFAGYVDVTATPSYAFEDPAKDIGGGAVLSFIVASGTEPCTPSWGTYYSLDDAGTVLDLDRRVARMAQDGKEVIVSFGGLLNDELATACTDPDELMDAYAEVIDRYDLATVDLDIEGENLKDTAAGKRRAEAMAALQEERTDTAAPLNVWLTLPVAPTGLTADGTATVTQFLEAGVDLAGVNIMTMDYGGSRPEGTDMLTASRNAAEATHRQVQVLYGQAGLELGPQAAWRKIGLTPMIGQNDVEGEVFTLEDAEAFNAFAVERGAGRMSMWSLNRDATCSENYADVTVVSDSCSGLDQQGLAFAPVLGADFEGRAATLSEEPVAEESPEALVEDDPETSPYPVWSEVGTYREDDRVVWHGNVYTAKYWTQGDLPDNPVLQAEETPWTLLGPVLPGERPVPVATAPAGLYPEWDPKAVYERADRILVDGRVYEAKWWSQGDSPEAAVQGSDASPWEKLDDAALVKAIEEKKDS</sequence>
<evidence type="ECO:0000256" key="1">
    <source>
        <dbReference type="ARBA" id="ARBA00022801"/>
    </source>
</evidence>
<feature type="domain" description="Chitin-binding type-3" evidence="4">
    <location>
        <begin position="558"/>
        <end position="606"/>
    </location>
</feature>
<dbReference type="AlphaFoldDB" id="A0A4S5E393"/>
<keyword evidence="1 5" id="KW-0378">Hydrolase</keyword>
<evidence type="ECO:0000313" key="5">
    <source>
        <dbReference type="EMBL" id="THJ65867.1"/>
    </source>
</evidence>
<feature type="domain" description="Chitin-binding type-3" evidence="4">
    <location>
        <begin position="490"/>
        <end position="538"/>
    </location>
</feature>
<dbReference type="InterPro" id="IPR052750">
    <property type="entry name" value="GH18_Chitinase"/>
</dbReference>
<dbReference type="PANTHER" id="PTHR42976">
    <property type="entry name" value="BIFUNCTIONAL CHITINASE/LYSOZYME-RELATED"/>
    <property type="match status" value="1"/>
</dbReference>
<accession>A0A4S5E393</accession>
<dbReference type="CDD" id="cd12215">
    <property type="entry name" value="ChiC_BD"/>
    <property type="match status" value="2"/>
</dbReference>
<keyword evidence="6" id="KW-1185">Reference proteome</keyword>
<dbReference type="SUPFAM" id="SSF51445">
    <property type="entry name" value="(Trans)glycosidases"/>
    <property type="match status" value="1"/>
</dbReference>
<name>A0A4S5E393_9MICC</name>
<dbReference type="Proteomes" id="UP000305233">
    <property type="component" value="Unassembled WGS sequence"/>
</dbReference>
<evidence type="ECO:0000259" key="4">
    <source>
        <dbReference type="SMART" id="SM00495"/>
    </source>
</evidence>
<dbReference type="GO" id="GO:0030246">
    <property type="term" value="F:carbohydrate binding"/>
    <property type="evidence" value="ECO:0007669"/>
    <property type="project" value="InterPro"/>
</dbReference>
<organism evidence="5 6">
    <name type="scientific">Arthrobacter echini</name>
    <dbReference type="NCBI Taxonomy" id="1529066"/>
    <lineage>
        <taxon>Bacteria</taxon>
        <taxon>Bacillati</taxon>
        <taxon>Actinomycetota</taxon>
        <taxon>Actinomycetes</taxon>
        <taxon>Micrococcales</taxon>
        <taxon>Micrococcaceae</taxon>
        <taxon>Arthrobacter</taxon>
    </lineage>
</organism>
<keyword evidence="3" id="KW-0812">Transmembrane</keyword>
<feature type="compositionally biased region" description="Acidic residues" evidence="2">
    <location>
        <begin position="471"/>
        <end position="486"/>
    </location>
</feature>
<comment type="caution">
    <text evidence="5">The sequence shown here is derived from an EMBL/GenBank/DDBJ whole genome shotgun (WGS) entry which is preliminary data.</text>
</comment>
<evidence type="ECO:0000313" key="6">
    <source>
        <dbReference type="Proteomes" id="UP000305233"/>
    </source>
</evidence>
<gene>
    <name evidence="5" type="ORF">E8P82_11360</name>
</gene>
<dbReference type="Gene3D" id="3.20.20.80">
    <property type="entry name" value="Glycosidases"/>
    <property type="match status" value="1"/>
</dbReference>
<keyword evidence="3" id="KW-1133">Transmembrane helix</keyword>
<proteinExistence type="predicted"/>
<reference evidence="5 6" key="1">
    <citation type="submission" date="2019-04" db="EMBL/GenBank/DDBJ databases">
        <authorList>
            <person name="Liu Q."/>
            <person name="Xin Y.-H."/>
        </authorList>
    </citation>
    <scope>NUCLEOTIDE SEQUENCE [LARGE SCALE GENOMIC DNA]</scope>
    <source>
        <strain evidence="5 6">AM23</strain>
    </source>
</reference>
<protein>
    <submittedName>
        <fullName evidence="5">Glycosyl hydrolase family 18</fullName>
    </submittedName>
</protein>
<dbReference type="InterPro" id="IPR003610">
    <property type="entry name" value="CBM5/12"/>
</dbReference>
<dbReference type="Gene3D" id="2.10.10.20">
    <property type="entry name" value="Carbohydrate-binding module superfamily 5/12"/>
    <property type="match status" value="2"/>
</dbReference>
<dbReference type="InterPro" id="IPR017853">
    <property type="entry name" value="GH"/>
</dbReference>
<dbReference type="OrthoDB" id="99456at2"/>
<dbReference type="SMART" id="SM00495">
    <property type="entry name" value="ChtBD3"/>
    <property type="match status" value="2"/>
</dbReference>
<dbReference type="SUPFAM" id="SSF51055">
    <property type="entry name" value="Carbohydrate binding domain"/>
    <property type="match status" value="2"/>
</dbReference>
<feature type="region of interest" description="Disordered" evidence="2">
    <location>
        <begin position="468"/>
        <end position="488"/>
    </location>
</feature>
<dbReference type="EMBL" id="SSWH01000009">
    <property type="protein sequence ID" value="THJ65867.1"/>
    <property type="molecule type" value="Genomic_DNA"/>
</dbReference>
<evidence type="ECO:0000256" key="3">
    <source>
        <dbReference type="SAM" id="Phobius"/>
    </source>
</evidence>
<dbReference type="CDD" id="cd06543">
    <property type="entry name" value="GH18_PF-ChiA-like"/>
    <property type="match status" value="1"/>
</dbReference>
<feature type="transmembrane region" description="Helical" evidence="3">
    <location>
        <begin position="113"/>
        <end position="134"/>
    </location>
</feature>